<protein>
    <submittedName>
        <fullName evidence="4">Nitric oxide-associated protein 1</fullName>
    </submittedName>
</protein>
<dbReference type="AlphaFoldDB" id="A0A7M7MVK0"/>
<organism evidence="2">
    <name type="scientific">Apis mellifera</name>
    <name type="common">Honeybee</name>
    <dbReference type="NCBI Taxonomy" id="7460"/>
    <lineage>
        <taxon>Eukaryota</taxon>
        <taxon>Metazoa</taxon>
        <taxon>Ecdysozoa</taxon>
        <taxon>Arthropoda</taxon>
        <taxon>Hexapoda</taxon>
        <taxon>Insecta</taxon>
        <taxon>Pterygota</taxon>
        <taxon>Neoptera</taxon>
        <taxon>Endopterygota</taxon>
        <taxon>Hymenoptera</taxon>
        <taxon>Apocrita</taxon>
        <taxon>Aculeata</taxon>
        <taxon>Apoidea</taxon>
        <taxon>Anthophila</taxon>
        <taxon>Apidae</taxon>
        <taxon>Apis</taxon>
    </lineage>
</organism>
<dbReference type="InterPro" id="IPR006073">
    <property type="entry name" value="GTP-bd"/>
</dbReference>
<feature type="domain" description="G" evidence="1">
    <location>
        <begin position="409"/>
        <end position="460"/>
    </location>
</feature>
<keyword evidence="3" id="KW-1185">Reference proteome</keyword>
<reference evidence="2" key="1">
    <citation type="submission" date="2021-01" db="UniProtKB">
        <authorList>
            <consortium name="EnsemblMetazoa"/>
        </authorList>
    </citation>
    <scope>IDENTIFICATION</scope>
    <source>
        <strain evidence="2">DH4</strain>
    </source>
</reference>
<evidence type="ECO:0000313" key="2">
    <source>
        <dbReference type="EnsemblMetazoa" id="XP_026301649"/>
    </source>
</evidence>
<accession>A0A8B8HG50</accession>
<dbReference type="RefSeq" id="XP_026301649.1">
    <property type="nucleotide sequence ID" value="XM_026445864.1"/>
</dbReference>
<dbReference type="GeneID" id="413531"/>
<dbReference type="PANTHER" id="PTHR46406:SF1">
    <property type="entry name" value="NITRIC OXIDE-ASSOCIATED PROTEIN 1"/>
    <property type="match status" value="1"/>
</dbReference>
<sequence length="742" mass="86270">LKFCLFQLCNHNIYHNLGLWQFKKTILYRNIGSKVNPKVLSLRNKLLYCDYLDYKEVGFAKLKKIQKQKIEQENAMRFEINEKKTYSIMLDEWLKDKEETNILEEKKDEEKIDKCENETVKKQKPIYMPYAAVDSYEITDTKMLDDINTEKANINLPNEKYKELYEKYLQIKQNNTLNDDKNIPIFEDIEKNNNIPKGELWKIPSTWMTDYEQFDDTLLNIHYNCYGTSDPDSEVSSIPCGGCGALLHCKDPEIPGYLPLELFSKNNEDLKSTICQRCHFLKFYNSALEVKVSIEDYPNLLKVIKTKKCAIILIVDLTDFPCSIWPDLKTIMHPFTPIFLVGNKVDLLPRDSPKFLENIKQLLTNTVVQVTGVKKENITHVQLISAKTGYGIEQLINKLQYKWRYKGDVYLVGCTNVGKSSLFNTLLNSDYCKVKAIDLVQCATVSTWPGTTLNLLKFPILNPNMKKQAIRTQRLIKEKFYRMQESKYRDYKFKETGNMMFATLEEHVGKSFTKYSIKDESIDPFLEKSHKFMTKKIFLNEPEYERSRWCYDTPGTIQKDQILDLLTTDELLLTLPQEIITPRTFMLKPKQTIFVAGMGRLDYLEGEYFIRCTLFASKKLPITICYTFDAEEIYNQLLETEAFVVPTNDQNRLKIWPKFKSKDIKITGVKNESAGDIVLSSIGWIAITPFENNSVSLRAWTPEGRGIYLRCPALLSKSVHLCGSRIQGTPLYSLGRKVFIKY</sequence>
<accession>A0A7M7MVK0</accession>
<dbReference type="KEGG" id="ame:413531"/>
<dbReference type="GO" id="GO:0005525">
    <property type="term" value="F:GTP binding"/>
    <property type="evidence" value="ECO:0007669"/>
    <property type="project" value="InterPro"/>
</dbReference>
<evidence type="ECO:0000313" key="3">
    <source>
        <dbReference type="Proteomes" id="UP000005203"/>
    </source>
</evidence>
<name>A0A7M7MVK0_APIME</name>
<dbReference type="InterPro" id="IPR052807">
    <property type="entry name" value="Mito_transl_resp_regulator"/>
</dbReference>
<dbReference type="SUPFAM" id="SSF52540">
    <property type="entry name" value="P-loop containing nucleoside triphosphate hydrolases"/>
    <property type="match status" value="1"/>
</dbReference>
<evidence type="ECO:0000259" key="1">
    <source>
        <dbReference type="Pfam" id="PF01926"/>
    </source>
</evidence>
<evidence type="ECO:0000313" key="4">
    <source>
        <dbReference type="RefSeq" id="XP_026301649.1"/>
    </source>
</evidence>
<gene>
    <name evidence="4" type="primary">LOC413531</name>
</gene>
<proteinExistence type="predicted"/>
<dbReference type="PANTHER" id="PTHR46406">
    <property type="entry name" value="NITRIC OXIDE-ASSOCIATED PROTEIN 1"/>
    <property type="match status" value="1"/>
</dbReference>
<dbReference type="CDD" id="cd01855">
    <property type="entry name" value="YqeH"/>
    <property type="match status" value="1"/>
</dbReference>
<dbReference type="InterPro" id="IPR027417">
    <property type="entry name" value="P-loop_NTPase"/>
</dbReference>
<dbReference type="EnsemblMetazoa" id="XM_026445864">
    <property type="protein sequence ID" value="XP_026301649"/>
    <property type="gene ID" value="LOC413531"/>
</dbReference>
<reference evidence="4" key="2">
    <citation type="submission" date="2025-04" db="UniProtKB">
        <authorList>
            <consortium name="RefSeq"/>
        </authorList>
    </citation>
    <scope>IDENTIFICATION</scope>
    <source>
        <strain evidence="4">DH4</strain>
        <tissue evidence="4">Whole body</tissue>
    </source>
</reference>
<dbReference type="Proteomes" id="UP000005203">
    <property type="component" value="Linkage group LG16"/>
</dbReference>
<dbReference type="OrthoDB" id="1696305at2759"/>
<dbReference type="Gene3D" id="3.40.50.300">
    <property type="entry name" value="P-loop containing nucleotide triphosphate hydrolases"/>
    <property type="match status" value="1"/>
</dbReference>
<dbReference type="Pfam" id="PF01926">
    <property type="entry name" value="MMR_HSR1"/>
    <property type="match status" value="1"/>
</dbReference>